<dbReference type="AlphaFoldDB" id="A0AB40B4S2"/>
<feature type="domain" description="DOG1" evidence="1">
    <location>
        <begin position="1"/>
        <end position="215"/>
    </location>
</feature>
<dbReference type="PANTHER" id="PTHR46354">
    <property type="entry name" value="DOG1 DOMAIN-CONTAINING PROTEIN"/>
    <property type="match status" value="1"/>
</dbReference>
<dbReference type="InterPro" id="IPR025422">
    <property type="entry name" value="TGA_domain"/>
</dbReference>
<evidence type="ECO:0000313" key="2">
    <source>
        <dbReference type="Proteomes" id="UP001515500"/>
    </source>
</evidence>
<dbReference type="InterPro" id="IPR051886">
    <property type="entry name" value="Seed_Dev/Stress_Resp_Reg"/>
</dbReference>
<keyword evidence="2" id="KW-1185">Reference proteome</keyword>
<dbReference type="GeneID" id="120258700"/>
<dbReference type="RefSeq" id="XP_039122083.1">
    <property type="nucleotide sequence ID" value="XM_039266149.1"/>
</dbReference>
<organism evidence="2 3">
    <name type="scientific">Dioscorea cayennensis subsp. rotundata</name>
    <name type="common">White Guinea yam</name>
    <name type="synonym">Dioscorea rotundata</name>
    <dbReference type="NCBI Taxonomy" id="55577"/>
    <lineage>
        <taxon>Eukaryota</taxon>
        <taxon>Viridiplantae</taxon>
        <taxon>Streptophyta</taxon>
        <taxon>Embryophyta</taxon>
        <taxon>Tracheophyta</taxon>
        <taxon>Spermatophyta</taxon>
        <taxon>Magnoliopsida</taxon>
        <taxon>Liliopsida</taxon>
        <taxon>Dioscoreales</taxon>
        <taxon>Dioscoreaceae</taxon>
        <taxon>Dioscorea</taxon>
    </lineage>
</organism>
<sequence>MPVPDSSALWLHQQGLLKNELTSARDSSNTTALGAAIERAMASYEAYYSARAESIHADPVRFFCAPCATPLERATQWMAGWRPSVFIHLLYSESGIRLQAQLNDLLNGVHSGDLGDLSPRQLGKVDEVQRRTIREEEEISQEMGELQLGVGEGDWDLEEKVGTLETIIQKADDLRLRTLKDIVDFLEPVQVVDLLVAAADFEIGMRCVSIDRNITGQ</sequence>
<dbReference type="GO" id="GO:0043565">
    <property type="term" value="F:sequence-specific DNA binding"/>
    <property type="evidence" value="ECO:0007669"/>
    <property type="project" value="InterPro"/>
</dbReference>
<protein>
    <submittedName>
        <fullName evidence="3">Protein DOG1-like 2</fullName>
    </submittedName>
</protein>
<gene>
    <name evidence="3" type="primary">LOC120258700</name>
</gene>
<name>A0AB40B4S2_DIOCR</name>
<reference evidence="3" key="1">
    <citation type="submission" date="2025-08" db="UniProtKB">
        <authorList>
            <consortium name="RefSeq"/>
        </authorList>
    </citation>
    <scope>IDENTIFICATION</scope>
</reference>
<dbReference type="Pfam" id="PF14144">
    <property type="entry name" value="DOG1"/>
    <property type="match status" value="1"/>
</dbReference>
<evidence type="ECO:0000313" key="3">
    <source>
        <dbReference type="RefSeq" id="XP_039122083.1"/>
    </source>
</evidence>
<proteinExistence type="predicted"/>
<evidence type="ECO:0000259" key="1">
    <source>
        <dbReference type="PROSITE" id="PS51806"/>
    </source>
</evidence>
<accession>A0AB40B4S2</accession>
<dbReference type="GO" id="GO:0006351">
    <property type="term" value="P:DNA-templated transcription"/>
    <property type="evidence" value="ECO:0007669"/>
    <property type="project" value="InterPro"/>
</dbReference>
<dbReference type="PROSITE" id="PS51806">
    <property type="entry name" value="DOG1"/>
    <property type="match status" value="1"/>
</dbReference>
<dbReference type="Proteomes" id="UP001515500">
    <property type="component" value="Chromosome 4"/>
</dbReference>
<dbReference type="PANTHER" id="PTHR46354:SF12">
    <property type="entry name" value="DNA-BINDING PROTEIN-LIKE PROTEIN"/>
    <property type="match status" value="1"/>
</dbReference>